<organism evidence="1 2">
    <name type="scientific">Arachis hypogaea</name>
    <name type="common">Peanut</name>
    <dbReference type="NCBI Taxonomy" id="3818"/>
    <lineage>
        <taxon>Eukaryota</taxon>
        <taxon>Viridiplantae</taxon>
        <taxon>Streptophyta</taxon>
        <taxon>Embryophyta</taxon>
        <taxon>Tracheophyta</taxon>
        <taxon>Spermatophyta</taxon>
        <taxon>Magnoliopsida</taxon>
        <taxon>eudicotyledons</taxon>
        <taxon>Gunneridae</taxon>
        <taxon>Pentapetalae</taxon>
        <taxon>rosids</taxon>
        <taxon>fabids</taxon>
        <taxon>Fabales</taxon>
        <taxon>Fabaceae</taxon>
        <taxon>Papilionoideae</taxon>
        <taxon>50 kb inversion clade</taxon>
        <taxon>dalbergioids sensu lato</taxon>
        <taxon>Dalbergieae</taxon>
        <taxon>Pterocarpus clade</taxon>
        <taxon>Arachis</taxon>
    </lineage>
</organism>
<protein>
    <submittedName>
        <fullName evidence="1">Uncharacterized protein</fullName>
    </submittedName>
</protein>
<gene>
    <name evidence="1" type="ORF">Ahy_B06g084527</name>
</gene>
<keyword evidence="2" id="KW-1185">Reference proteome</keyword>
<reference evidence="1 2" key="1">
    <citation type="submission" date="2019-01" db="EMBL/GenBank/DDBJ databases">
        <title>Sequencing of cultivated peanut Arachis hypogaea provides insights into genome evolution and oil improvement.</title>
        <authorList>
            <person name="Chen X."/>
        </authorList>
    </citation>
    <scope>NUCLEOTIDE SEQUENCE [LARGE SCALE GENOMIC DNA]</scope>
    <source>
        <strain evidence="2">cv. Fuhuasheng</strain>
        <tissue evidence="1">Leaves</tissue>
    </source>
</reference>
<comment type="caution">
    <text evidence="1">The sequence shown here is derived from an EMBL/GenBank/DDBJ whole genome shotgun (WGS) entry which is preliminary data.</text>
</comment>
<proteinExistence type="predicted"/>
<dbReference type="AlphaFoldDB" id="A0A444YS45"/>
<evidence type="ECO:0000313" key="2">
    <source>
        <dbReference type="Proteomes" id="UP000289738"/>
    </source>
</evidence>
<sequence>MPNPKRLDALGADGRVRNPSKITTRVRKYPARVCKMPNPIGTYVHIRHFLYINICSSESKHSHHRHSLDIKVLPFKNGKLLASFALVSSDDSLPRWQLDWVNLENLKVLLRNDDYAELSSSSFVYVGSNTNDDTIYWAIGISSESALVLKLEDLKFCFVGFRTLVVATD</sequence>
<name>A0A444YS45_ARAHY</name>
<evidence type="ECO:0000313" key="1">
    <source>
        <dbReference type="EMBL" id="RYR04752.1"/>
    </source>
</evidence>
<accession>A0A444YS45</accession>
<dbReference type="Proteomes" id="UP000289738">
    <property type="component" value="Chromosome B06"/>
</dbReference>
<dbReference type="EMBL" id="SDMP01000016">
    <property type="protein sequence ID" value="RYR04752.1"/>
    <property type="molecule type" value="Genomic_DNA"/>
</dbReference>